<evidence type="ECO:0000256" key="1">
    <source>
        <dbReference type="ARBA" id="ARBA00022801"/>
    </source>
</evidence>
<dbReference type="Gene3D" id="3.75.10.10">
    <property type="entry name" value="L-arginine/glycine Amidinotransferase, Chain A"/>
    <property type="match status" value="1"/>
</dbReference>
<dbReference type="RefSeq" id="WP_345159861.1">
    <property type="nucleotide sequence ID" value="NZ_BAABHC010000015.1"/>
</dbReference>
<evidence type="ECO:0000313" key="3">
    <source>
        <dbReference type="Proteomes" id="UP001500552"/>
    </source>
</evidence>
<keyword evidence="1" id="KW-0378">Hydrolase</keyword>
<dbReference type="Proteomes" id="UP001500552">
    <property type="component" value="Unassembled WGS sequence"/>
</dbReference>
<evidence type="ECO:0000313" key="2">
    <source>
        <dbReference type="EMBL" id="GAA4435430.1"/>
    </source>
</evidence>
<name>A0ABP8LU25_9BACT</name>
<accession>A0ABP8LU25</accession>
<protein>
    <recommendedName>
        <fullName evidence="4">Agmatine deiminase</fullName>
    </recommendedName>
</protein>
<comment type="caution">
    <text evidence="2">The sequence shown here is derived from an EMBL/GenBank/DDBJ whole genome shotgun (WGS) entry which is preliminary data.</text>
</comment>
<dbReference type="Pfam" id="PF04371">
    <property type="entry name" value="PAD_porph"/>
    <property type="match status" value="1"/>
</dbReference>
<evidence type="ECO:0008006" key="4">
    <source>
        <dbReference type="Google" id="ProtNLM"/>
    </source>
</evidence>
<dbReference type="EMBL" id="BAABHC010000015">
    <property type="protein sequence ID" value="GAA4435430.1"/>
    <property type="molecule type" value="Genomic_DNA"/>
</dbReference>
<dbReference type="PANTHER" id="PTHR31377:SF0">
    <property type="entry name" value="AGMATINE DEIMINASE-RELATED"/>
    <property type="match status" value="1"/>
</dbReference>
<proteinExistence type="predicted"/>
<dbReference type="SUPFAM" id="SSF55909">
    <property type="entry name" value="Pentein"/>
    <property type="match status" value="1"/>
</dbReference>
<organism evidence="2 3">
    <name type="scientific">Pontibacter saemangeumensis</name>
    <dbReference type="NCBI Taxonomy" id="1084525"/>
    <lineage>
        <taxon>Bacteria</taxon>
        <taxon>Pseudomonadati</taxon>
        <taxon>Bacteroidota</taxon>
        <taxon>Cytophagia</taxon>
        <taxon>Cytophagales</taxon>
        <taxon>Hymenobacteraceae</taxon>
        <taxon>Pontibacter</taxon>
    </lineage>
</organism>
<keyword evidence="3" id="KW-1185">Reference proteome</keyword>
<sequence>MITDSETNHLYLADTLPERHPSFYRRFEQVLADCGIHCSLLPGTKDIWAVDYMPVQVEADHYVRFTYNPDYLQGRKWQKTISDADSICGEIGISPEKSAIVLDGGNVVRGPEAVILCDKVFRENPHIPEKRLIKELRELLRTDRLIFIPTDPSDKIGHADGMVRFLDSRTVLINDYSLERPQFQRTFRMALHNAGLDWVEISYNPYGNKEPLQANGIYINYLQMKDKVMLPTFGTEEDETVVRQFEQLFTGSTVATVDSNEIAIEGGVLNCITWNILKSPL</sequence>
<dbReference type="InterPro" id="IPR007466">
    <property type="entry name" value="Peptidyl-Arg-deiminase_porph"/>
</dbReference>
<dbReference type="PANTHER" id="PTHR31377">
    <property type="entry name" value="AGMATINE DEIMINASE-RELATED"/>
    <property type="match status" value="1"/>
</dbReference>
<reference evidence="3" key="1">
    <citation type="journal article" date="2019" name="Int. J. Syst. Evol. Microbiol.">
        <title>The Global Catalogue of Microorganisms (GCM) 10K type strain sequencing project: providing services to taxonomists for standard genome sequencing and annotation.</title>
        <authorList>
            <consortium name="The Broad Institute Genomics Platform"/>
            <consortium name="The Broad Institute Genome Sequencing Center for Infectious Disease"/>
            <person name="Wu L."/>
            <person name="Ma J."/>
        </authorList>
    </citation>
    <scope>NUCLEOTIDE SEQUENCE [LARGE SCALE GENOMIC DNA]</scope>
    <source>
        <strain evidence="3">JCM 17926</strain>
    </source>
</reference>
<gene>
    <name evidence="2" type="ORF">GCM10023188_27400</name>
</gene>